<dbReference type="Proteomes" id="UP000265618">
    <property type="component" value="Unassembled WGS sequence"/>
</dbReference>
<gene>
    <name evidence="1" type="ORF">KIPB_004923</name>
</gene>
<evidence type="ECO:0000313" key="1">
    <source>
        <dbReference type="EMBL" id="GIQ83578.1"/>
    </source>
</evidence>
<proteinExistence type="predicted"/>
<comment type="caution">
    <text evidence="1">The sequence shown here is derived from an EMBL/GenBank/DDBJ whole genome shotgun (WGS) entry which is preliminary data.</text>
</comment>
<dbReference type="EMBL" id="BDIP01001102">
    <property type="protein sequence ID" value="GIQ83578.1"/>
    <property type="molecule type" value="Genomic_DNA"/>
</dbReference>
<keyword evidence="2" id="KW-1185">Reference proteome</keyword>
<organism evidence="1 2">
    <name type="scientific">Kipferlia bialata</name>
    <dbReference type="NCBI Taxonomy" id="797122"/>
    <lineage>
        <taxon>Eukaryota</taxon>
        <taxon>Metamonada</taxon>
        <taxon>Carpediemonas-like organisms</taxon>
        <taxon>Kipferlia</taxon>
    </lineage>
</organism>
<sequence>MSQPHFHCYVLSKLPFHVRDAYTTLNTLRRENGAQALSNEELGVLGELDDYLHSYVHEAVESVRALFTQQPRMLPYYLAQNPEILHPLTGEKDVPEGEGRAAIIIEAGEQGIESYMAKLTIDSTVVPMGMNEFAVLSEDTTELTLCRLRSDGTVSYETITAPGRARGDYQDVGLAHLNGELYLCMDTVVQCLSLDTREWRPVWRGAKRGQGRDGYRELEVLGSSIFGYNHNCELYRFDTERPSEGFRISELPCHSYTGTYVKGIRTIHDELYIIVKQTQGGQYGYMRLTEEGLYSHVCWCPNGVSLKTLTWERERNARFGMDLWCPAENLTLTEAAGRCLVLRFEDEDNMYIQRYSLDTISGEWQVLGLERGLTGREGETQIDSLVPLAPGISSLAMSGRRTVMCDLSGLVYPGECVDGLHWGVVGAAVDVYPEKGRETQSGREIEKERVVLRVDPEFDMEF</sequence>
<reference evidence="1 2" key="1">
    <citation type="journal article" date="2018" name="PLoS ONE">
        <title>The draft genome of Kipferlia bialata reveals reductive genome evolution in fornicate parasites.</title>
        <authorList>
            <person name="Tanifuji G."/>
            <person name="Takabayashi S."/>
            <person name="Kume K."/>
            <person name="Takagi M."/>
            <person name="Nakayama T."/>
            <person name="Kamikawa R."/>
            <person name="Inagaki Y."/>
            <person name="Hashimoto T."/>
        </authorList>
    </citation>
    <scope>NUCLEOTIDE SEQUENCE [LARGE SCALE GENOMIC DNA]</scope>
    <source>
        <strain evidence="1">NY0173</strain>
    </source>
</reference>
<protein>
    <submittedName>
        <fullName evidence="1">Uncharacterized protein</fullName>
    </submittedName>
</protein>
<accession>A0A9K3GHS6</accession>
<evidence type="ECO:0000313" key="2">
    <source>
        <dbReference type="Proteomes" id="UP000265618"/>
    </source>
</evidence>
<name>A0A9K3GHS6_9EUKA</name>
<dbReference type="AlphaFoldDB" id="A0A9K3GHS6"/>